<dbReference type="AlphaFoldDB" id="A0A9W6H642"/>
<keyword evidence="2" id="KW-1133">Transmembrane helix</keyword>
<keyword evidence="2" id="KW-0812">Transmembrane</keyword>
<evidence type="ECO:0000256" key="1">
    <source>
        <dbReference type="SAM" id="MobiDB-lite"/>
    </source>
</evidence>
<reference evidence="3" key="1">
    <citation type="journal article" date="2014" name="Int. J. Syst. Evol. Microbiol.">
        <title>Complete genome sequence of Corynebacterium casei LMG S-19264T (=DSM 44701T), isolated from a smear-ripened cheese.</title>
        <authorList>
            <consortium name="US DOE Joint Genome Institute (JGI-PGF)"/>
            <person name="Walter F."/>
            <person name="Albersmeier A."/>
            <person name="Kalinowski J."/>
            <person name="Ruckert C."/>
        </authorList>
    </citation>
    <scope>NUCLEOTIDE SEQUENCE</scope>
    <source>
        <strain evidence="3">VKM Ac-1020</strain>
    </source>
</reference>
<reference evidence="3" key="2">
    <citation type="submission" date="2023-01" db="EMBL/GenBank/DDBJ databases">
        <authorList>
            <person name="Sun Q."/>
            <person name="Evtushenko L."/>
        </authorList>
    </citation>
    <scope>NUCLEOTIDE SEQUENCE</scope>
    <source>
        <strain evidence="3">VKM Ac-1020</strain>
    </source>
</reference>
<feature type="transmembrane region" description="Helical" evidence="2">
    <location>
        <begin position="12"/>
        <end position="36"/>
    </location>
</feature>
<dbReference type="Proteomes" id="UP001142462">
    <property type="component" value="Unassembled WGS sequence"/>
</dbReference>
<keyword evidence="4" id="KW-1185">Reference proteome</keyword>
<dbReference type="EMBL" id="BSEJ01000017">
    <property type="protein sequence ID" value="GLJ62765.1"/>
    <property type="molecule type" value="Genomic_DNA"/>
</dbReference>
<feature type="compositionally biased region" description="Pro residues" evidence="1">
    <location>
        <begin position="64"/>
        <end position="76"/>
    </location>
</feature>
<sequence>MNGYTGAGLGVGMFLIFALIYLCMIALMLWVGYLVIRTAVKNGILRADAERAARYTAASVGPPSGGPAGPPAPPVR</sequence>
<protein>
    <submittedName>
        <fullName evidence="3">Uncharacterized protein</fullName>
    </submittedName>
</protein>
<evidence type="ECO:0000313" key="3">
    <source>
        <dbReference type="EMBL" id="GLJ62765.1"/>
    </source>
</evidence>
<evidence type="ECO:0000256" key="2">
    <source>
        <dbReference type="SAM" id="Phobius"/>
    </source>
</evidence>
<keyword evidence="2" id="KW-0472">Membrane</keyword>
<organism evidence="3 4">
    <name type="scientific">Microbacterium barkeri</name>
    <dbReference type="NCBI Taxonomy" id="33917"/>
    <lineage>
        <taxon>Bacteria</taxon>
        <taxon>Bacillati</taxon>
        <taxon>Actinomycetota</taxon>
        <taxon>Actinomycetes</taxon>
        <taxon>Micrococcales</taxon>
        <taxon>Microbacteriaceae</taxon>
        <taxon>Microbacterium</taxon>
    </lineage>
</organism>
<accession>A0A9W6H642</accession>
<gene>
    <name evidence="3" type="ORF">GCM10017576_28960</name>
</gene>
<evidence type="ECO:0000313" key="4">
    <source>
        <dbReference type="Proteomes" id="UP001142462"/>
    </source>
</evidence>
<feature type="region of interest" description="Disordered" evidence="1">
    <location>
        <begin position="57"/>
        <end position="76"/>
    </location>
</feature>
<proteinExistence type="predicted"/>
<comment type="caution">
    <text evidence="3">The sequence shown here is derived from an EMBL/GenBank/DDBJ whole genome shotgun (WGS) entry which is preliminary data.</text>
</comment>
<dbReference type="RefSeq" id="WP_271174448.1">
    <property type="nucleotide sequence ID" value="NZ_BSEJ01000017.1"/>
</dbReference>
<name>A0A9W6H642_9MICO</name>